<dbReference type="Pfam" id="PF13749">
    <property type="entry name" value="HATPase_c_4"/>
    <property type="match status" value="1"/>
</dbReference>
<sequence length="466" mass="52036">MQTKIIPQADALALSQRAEDHFFDRKAAAIKGAKLQKAAVAFANADGGEVYVGIADDKAEADPAKRWTGATSIEEYNQHIQALMEVQPALPMEFTFLRVEGKGPFVLRVDVEKSQSVHMTADGTVYERKGAQSLPVTDPERIAALSFAKGATSFEDYPVETSYAEDIVDSPVIADFLAGYSPSTDPLELSINKGLIDRKNFKPKVAGLLLFARDPAGAVPRKCAVRIARYETKEEDPEREHLGFLETIDGPLYQLIHRTVARVTEIMSAIKVWTTDGPKQMEYPPETLWEIVVNAIIHRDYSVSDDVQVLIFDNRIEVVSPGRLPAFVTMQNILDVRYARNPKIVSLLSRYKNPPNKDIGEGLNTAFQRMKDWKLRSPEIYDEGNYVRVVIPHTPLASPQESIMEFLAKHKIITNRQARDITGIKSENAVKSEFYKLRDAGLIEMIPELKGNKAAWRILEKPATGA</sequence>
<proteinExistence type="predicted"/>
<evidence type="ECO:0000259" key="1">
    <source>
        <dbReference type="Pfam" id="PF04326"/>
    </source>
</evidence>
<dbReference type="InterPro" id="IPR038475">
    <property type="entry name" value="RecG_C_sf"/>
</dbReference>
<dbReference type="RefSeq" id="WP_341376434.1">
    <property type="nucleotide sequence ID" value="NZ_JBBUTF010000027.1"/>
</dbReference>
<reference evidence="2 3" key="1">
    <citation type="submission" date="2024-04" db="EMBL/GenBank/DDBJ databases">
        <title>Novel species of the genus Ideonella isolated from streams.</title>
        <authorList>
            <person name="Lu H."/>
        </authorList>
    </citation>
    <scope>NUCLEOTIDE SEQUENCE [LARGE SCALE GENOMIC DNA]</scope>
    <source>
        <strain evidence="2 3">BYS139W</strain>
    </source>
</reference>
<dbReference type="Pfam" id="PF04326">
    <property type="entry name" value="SLFN_AlbA_2"/>
    <property type="match status" value="1"/>
</dbReference>
<accession>A0ABU9BJE2</accession>
<dbReference type="Gene3D" id="3.30.950.30">
    <property type="entry name" value="Schlafen, AAA domain"/>
    <property type="match status" value="1"/>
</dbReference>
<dbReference type="EMBL" id="JBBUTF010000027">
    <property type="protein sequence ID" value="MEK8028648.1"/>
    <property type="molecule type" value="Genomic_DNA"/>
</dbReference>
<feature type="domain" description="Schlafen AlbA-2" evidence="1">
    <location>
        <begin position="19"/>
        <end position="136"/>
    </location>
</feature>
<dbReference type="Proteomes" id="UP001368500">
    <property type="component" value="Unassembled WGS sequence"/>
</dbReference>
<evidence type="ECO:0000313" key="2">
    <source>
        <dbReference type="EMBL" id="MEK8028648.1"/>
    </source>
</evidence>
<protein>
    <submittedName>
        <fullName evidence="2">ATP-binding protein</fullName>
    </submittedName>
</protein>
<dbReference type="GO" id="GO:0005524">
    <property type="term" value="F:ATP binding"/>
    <property type="evidence" value="ECO:0007669"/>
    <property type="project" value="UniProtKB-KW"/>
</dbReference>
<name>A0ABU9BJE2_9BURK</name>
<gene>
    <name evidence="2" type="ORF">AACH11_22035</name>
</gene>
<dbReference type="InterPro" id="IPR007421">
    <property type="entry name" value="Schlafen_AlbA_2_dom"/>
</dbReference>
<keyword evidence="2" id="KW-0547">Nucleotide-binding</keyword>
<evidence type="ECO:0000313" key="3">
    <source>
        <dbReference type="Proteomes" id="UP001368500"/>
    </source>
</evidence>
<dbReference type="PANTHER" id="PTHR30595">
    <property type="entry name" value="GLPR-RELATED TRANSCRIPTIONAL REPRESSOR"/>
    <property type="match status" value="1"/>
</dbReference>
<organism evidence="2 3">
    <name type="scientific">Pseudaquabacterium rugosum</name>
    <dbReference type="NCBI Taxonomy" id="2984194"/>
    <lineage>
        <taxon>Bacteria</taxon>
        <taxon>Pseudomonadati</taxon>
        <taxon>Pseudomonadota</taxon>
        <taxon>Betaproteobacteria</taxon>
        <taxon>Burkholderiales</taxon>
        <taxon>Sphaerotilaceae</taxon>
        <taxon>Pseudaquabacterium</taxon>
    </lineage>
</organism>
<keyword evidence="3" id="KW-1185">Reference proteome</keyword>
<comment type="caution">
    <text evidence="2">The sequence shown here is derived from an EMBL/GenBank/DDBJ whole genome shotgun (WGS) entry which is preliminary data.</text>
</comment>
<keyword evidence="2" id="KW-0067">ATP-binding</keyword>
<dbReference type="InterPro" id="IPR038461">
    <property type="entry name" value="Schlafen_AlbA_2_dom_sf"/>
</dbReference>
<dbReference type="PANTHER" id="PTHR30595:SF6">
    <property type="entry name" value="SCHLAFEN ALBA-2 DOMAIN-CONTAINING PROTEIN"/>
    <property type="match status" value="1"/>
</dbReference>
<dbReference type="Gene3D" id="3.30.565.60">
    <property type="match status" value="1"/>
</dbReference>